<feature type="transmembrane region" description="Helical" evidence="12">
    <location>
        <begin position="45"/>
        <end position="70"/>
    </location>
</feature>
<keyword evidence="8 12" id="KW-1133">Transmembrane helix</keyword>
<dbReference type="InterPro" id="IPR003593">
    <property type="entry name" value="AAA+_ATPase"/>
</dbReference>
<dbReference type="GO" id="GO:0005886">
    <property type="term" value="C:plasma membrane"/>
    <property type="evidence" value="ECO:0007669"/>
    <property type="project" value="UniProtKB-SubCell"/>
</dbReference>
<dbReference type="PROSITE" id="PS00211">
    <property type="entry name" value="ABC_TRANSPORTER_1"/>
    <property type="match status" value="1"/>
</dbReference>
<feature type="transmembrane region" description="Helical" evidence="12">
    <location>
        <begin position="82"/>
        <end position="103"/>
    </location>
</feature>
<keyword evidence="3" id="KW-1003">Cell membrane</keyword>
<sequence length="624" mass="67491">MWDVVRSMLRPAEPSDDGLVDLAPAKEIRAIFRRFWPDVRPLRPWIALSLLFVFVVPLLTAAGTWMLKVLVDDVLTPRDFSLFPAVAAVYVGITLLGGALGFVDQYLATWIGEQFVHRLRTRVFAHLHTLSIGFFDRRRLGDILSRLVGDIGAIETLMLGGVAQLLSAVVQVLLFGALLFYLDWRLALVSLIAVPGFWFAARVFSRRIKAASREAGRRGGSIGVVAEESLGNALLIQAYGREDAENSRFTAQSAGSVGAELAAARIGAMFGPLVELLEVAGVLAIVGVGIWELTAGNITLGGLLVFLAYIAQLYSPVRNLAQLSNSIFAAAAGAERIIELLDQRPTITAPEVPVDLGRARGRLELEHVSFRYPETPMDVLTDVGFSAPPGTITALVGASGAGKTTLTKLLLRFYDPAQGRITLDGHDLRELDPAQLRANIAVVLQETLLLDGTVAENILAGRPDADHDTVVEAARAADADAFIRALPYGYDTRVGQRGRLLSGGQRQRVAIARAMIRDAPILLLDEPTTSLDAEASRRILAPMRRLMVGRTTIVISHNLLTVTDADQILHLQHGRITEAGTHEELLAAGDGYAHLYRLHQVPNGARPRKPLPGGPSPRPEGVVS</sequence>
<keyword evidence="9 12" id="KW-0472">Membrane</keyword>
<dbReference type="EMBL" id="JAAXKZ010000201">
    <property type="protein sequence ID" value="NMH95512.1"/>
    <property type="molecule type" value="Genomic_DNA"/>
</dbReference>
<dbReference type="InterPro" id="IPR039421">
    <property type="entry name" value="Type_1_exporter"/>
</dbReference>
<dbReference type="GO" id="GO:0005524">
    <property type="term" value="F:ATP binding"/>
    <property type="evidence" value="ECO:0007669"/>
    <property type="project" value="UniProtKB-KW"/>
</dbReference>
<evidence type="ECO:0000256" key="7">
    <source>
        <dbReference type="ARBA" id="ARBA00022840"/>
    </source>
</evidence>
<dbReference type="InterPro" id="IPR036640">
    <property type="entry name" value="ABC1_TM_sf"/>
</dbReference>
<dbReference type="GO" id="GO:0016887">
    <property type="term" value="F:ATP hydrolysis activity"/>
    <property type="evidence" value="ECO:0007669"/>
    <property type="project" value="InterPro"/>
</dbReference>
<dbReference type="PANTHER" id="PTHR43394:SF1">
    <property type="entry name" value="ATP-BINDING CASSETTE SUB-FAMILY B MEMBER 10, MITOCHONDRIAL"/>
    <property type="match status" value="1"/>
</dbReference>
<dbReference type="GO" id="GO:0015421">
    <property type="term" value="F:ABC-type oligopeptide transporter activity"/>
    <property type="evidence" value="ECO:0007669"/>
    <property type="project" value="TreeGrafter"/>
</dbReference>
<feature type="domain" description="ABC transmembrane type-1" evidence="14">
    <location>
        <begin position="47"/>
        <end position="329"/>
    </location>
</feature>
<name>A0A848DRQ6_9PSEU</name>
<comment type="subcellular location">
    <subcellularLocation>
        <location evidence="1">Cell inner membrane</location>
        <topology evidence="1">Multi-pass membrane protein</topology>
    </subcellularLocation>
</comment>
<dbReference type="PROSITE" id="PS50893">
    <property type="entry name" value="ABC_TRANSPORTER_2"/>
    <property type="match status" value="1"/>
</dbReference>
<proteinExistence type="inferred from homology"/>
<dbReference type="InterPro" id="IPR017871">
    <property type="entry name" value="ABC_transporter-like_CS"/>
</dbReference>
<feature type="transmembrane region" description="Helical" evidence="12">
    <location>
        <begin position="156"/>
        <end position="180"/>
    </location>
</feature>
<feature type="domain" description="ABC transporter" evidence="13">
    <location>
        <begin position="363"/>
        <end position="598"/>
    </location>
</feature>
<evidence type="ECO:0000256" key="1">
    <source>
        <dbReference type="ARBA" id="ARBA00004429"/>
    </source>
</evidence>
<keyword evidence="16" id="KW-1185">Reference proteome</keyword>
<dbReference type="SUPFAM" id="SSF52540">
    <property type="entry name" value="P-loop containing nucleoside triphosphate hydrolases"/>
    <property type="match status" value="1"/>
</dbReference>
<dbReference type="Pfam" id="PF00664">
    <property type="entry name" value="ABC_membrane"/>
    <property type="match status" value="1"/>
</dbReference>
<dbReference type="InterPro" id="IPR003439">
    <property type="entry name" value="ABC_transporter-like_ATP-bd"/>
</dbReference>
<evidence type="ECO:0000256" key="12">
    <source>
        <dbReference type="SAM" id="Phobius"/>
    </source>
</evidence>
<evidence type="ECO:0000256" key="3">
    <source>
        <dbReference type="ARBA" id="ARBA00022475"/>
    </source>
</evidence>
<evidence type="ECO:0000256" key="5">
    <source>
        <dbReference type="ARBA" id="ARBA00022692"/>
    </source>
</evidence>
<keyword evidence="5 12" id="KW-0812">Transmembrane</keyword>
<keyword evidence="7 15" id="KW-0067">ATP-binding</keyword>
<dbReference type="Pfam" id="PF00005">
    <property type="entry name" value="ABC_tran"/>
    <property type="match status" value="1"/>
</dbReference>
<evidence type="ECO:0000259" key="14">
    <source>
        <dbReference type="PROSITE" id="PS50929"/>
    </source>
</evidence>
<evidence type="ECO:0000259" key="13">
    <source>
        <dbReference type="PROSITE" id="PS50893"/>
    </source>
</evidence>
<feature type="region of interest" description="Disordered" evidence="11">
    <location>
        <begin position="603"/>
        <end position="624"/>
    </location>
</feature>
<reference evidence="15 16" key="1">
    <citation type="submission" date="2020-04" db="EMBL/GenBank/DDBJ databases">
        <authorList>
            <person name="Klaysubun C."/>
            <person name="Duangmal K."/>
            <person name="Lipun K."/>
        </authorList>
    </citation>
    <scope>NUCLEOTIDE SEQUENCE [LARGE SCALE GENOMIC DNA]</scope>
    <source>
        <strain evidence="15 16">DSM 45300</strain>
    </source>
</reference>
<evidence type="ECO:0000313" key="16">
    <source>
        <dbReference type="Proteomes" id="UP000586918"/>
    </source>
</evidence>
<dbReference type="SUPFAM" id="SSF90123">
    <property type="entry name" value="ABC transporter transmembrane region"/>
    <property type="match status" value="1"/>
</dbReference>
<evidence type="ECO:0000256" key="6">
    <source>
        <dbReference type="ARBA" id="ARBA00022741"/>
    </source>
</evidence>
<dbReference type="SMART" id="SM00382">
    <property type="entry name" value="AAA"/>
    <property type="match status" value="1"/>
</dbReference>
<comment type="caution">
    <text evidence="15">The sequence shown here is derived from an EMBL/GenBank/DDBJ whole genome shotgun (WGS) entry which is preliminary data.</text>
</comment>
<evidence type="ECO:0000256" key="8">
    <source>
        <dbReference type="ARBA" id="ARBA00022989"/>
    </source>
</evidence>
<dbReference type="CDD" id="cd18564">
    <property type="entry name" value="ABC_6TM_exporter_like"/>
    <property type="match status" value="1"/>
</dbReference>
<gene>
    <name evidence="15" type="ORF">HF519_29015</name>
</gene>
<keyword evidence="4" id="KW-0997">Cell inner membrane</keyword>
<dbReference type="PROSITE" id="PS50929">
    <property type="entry name" value="ABC_TM1F"/>
    <property type="match status" value="1"/>
</dbReference>
<dbReference type="InterPro" id="IPR027417">
    <property type="entry name" value="P-loop_NTPase"/>
</dbReference>
<protein>
    <submittedName>
        <fullName evidence="15">ABC transporter ATP-binding protein</fullName>
    </submittedName>
</protein>
<dbReference type="InterPro" id="IPR011527">
    <property type="entry name" value="ABC1_TM_dom"/>
</dbReference>
<dbReference type="AlphaFoldDB" id="A0A848DRQ6"/>
<evidence type="ECO:0000256" key="9">
    <source>
        <dbReference type="ARBA" id="ARBA00023136"/>
    </source>
</evidence>
<feature type="transmembrane region" description="Helical" evidence="12">
    <location>
        <begin position="186"/>
        <end position="204"/>
    </location>
</feature>
<evidence type="ECO:0000256" key="4">
    <source>
        <dbReference type="ARBA" id="ARBA00022519"/>
    </source>
</evidence>
<dbReference type="Gene3D" id="3.40.50.300">
    <property type="entry name" value="P-loop containing nucleotide triphosphate hydrolases"/>
    <property type="match status" value="1"/>
</dbReference>
<evidence type="ECO:0000256" key="2">
    <source>
        <dbReference type="ARBA" id="ARBA00022448"/>
    </source>
</evidence>
<comment type="similarity">
    <text evidence="10">Belongs to the ABC transporter superfamily. Siderophore-Fe(3+) uptake transporter (SIUT) (TC 3.A.1.21) family.</text>
</comment>
<evidence type="ECO:0000256" key="10">
    <source>
        <dbReference type="ARBA" id="ARBA00023455"/>
    </source>
</evidence>
<accession>A0A848DRQ6</accession>
<dbReference type="Gene3D" id="1.20.1560.10">
    <property type="entry name" value="ABC transporter type 1, transmembrane domain"/>
    <property type="match status" value="1"/>
</dbReference>
<dbReference type="FunFam" id="3.40.50.300:FF:000221">
    <property type="entry name" value="Multidrug ABC transporter ATP-binding protein"/>
    <property type="match status" value="1"/>
</dbReference>
<evidence type="ECO:0000313" key="15">
    <source>
        <dbReference type="EMBL" id="NMH95512.1"/>
    </source>
</evidence>
<keyword evidence="6" id="KW-0547">Nucleotide-binding</keyword>
<dbReference type="Proteomes" id="UP000586918">
    <property type="component" value="Unassembled WGS sequence"/>
</dbReference>
<keyword evidence="2" id="KW-0813">Transport</keyword>
<evidence type="ECO:0000256" key="11">
    <source>
        <dbReference type="SAM" id="MobiDB-lite"/>
    </source>
</evidence>
<organism evidence="15 16">
    <name type="scientific">Pseudonocardia bannensis</name>
    <dbReference type="NCBI Taxonomy" id="630973"/>
    <lineage>
        <taxon>Bacteria</taxon>
        <taxon>Bacillati</taxon>
        <taxon>Actinomycetota</taxon>
        <taxon>Actinomycetes</taxon>
        <taxon>Pseudonocardiales</taxon>
        <taxon>Pseudonocardiaceae</taxon>
        <taxon>Pseudonocardia</taxon>
    </lineage>
</organism>
<dbReference type="PANTHER" id="PTHR43394">
    <property type="entry name" value="ATP-DEPENDENT PERMEASE MDL1, MITOCHONDRIAL"/>
    <property type="match status" value="1"/>
</dbReference>
<feature type="transmembrane region" description="Helical" evidence="12">
    <location>
        <begin position="297"/>
        <end position="314"/>
    </location>
</feature>